<evidence type="ECO:0000259" key="1">
    <source>
        <dbReference type="Pfam" id="PF15650"/>
    </source>
</evidence>
<evidence type="ECO:0000313" key="2">
    <source>
        <dbReference type="EMBL" id="GAA3791410.1"/>
    </source>
</evidence>
<feature type="domain" description="Tox-REase-9" evidence="1">
    <location>
        <begin position="66"/>
        <end position="105"/>
    </location>
</feature>
<proteinExistence type="predicted"/>
<dbReference type="Pfam" id="PF15650">
    <property type="entry name" value="Tox-REase-9"/>
    <property type="match status" value="1"/>
</dbReference>
<name>A0ABP7HIJ6_9PSEU</name>
<evidence type="ECO:0000313" key="3">
    <source>
        <dbReference type="Proteomes" id="UP001501624"/>
    </source>
</evidence>
<dbReference type="EMBL" id="BAABCM010000001">
    <property type="protein sequence ID" value="GAA3791410.1"/>
    <property type="molecule type" value="Genomic_DNA"/>
</dbReference>
<reference evidence="3" key="1">
    <citation type="journal article" date="2019" name="Int. J. Syst. Evol. Microbiol.">
        <title>The Global Catalogue of Microorganisms (GCM) 10K type strain sequencing project: providing services to taxonomists for standard genome sequencing and annotation.</title>
        <authorList>
            <consortium name="The Broad Institute Genomics Platform"/>
            <consortium name="The Broad Institute Genome Sequencing Center for Infectious Disease"/>
            <person name="Wu L."/>
            <person name="Ma J."/>
        </authorList>
    </citation>
    <scope>NUCLEOTIDE SEQUENCE [LARGE SCALE GENOMIC DNA]</scope>
    <source>
        <strain evidence="3">JCM 17017</strain>
    </source>
</reference>
<dbReference type="InterPro" id="IPR028902">
    <property type="entry name" value="Tox-REase-9_dom"/>
</dbReference>
<comment type="caution">
    <text evidence="2">The sequence shown here is derived from an EMBL/GenBank/DDBJ whole genome shotgun (WGS) entry which is preliminary data.</text>
</comment>
<dbReference type="RefSeq" id="WP_237336675.1">
    <property type="nucleotide sequence ID" value="NZ_BAABCM010000001.1"/>
</dbReference>
<dbReference type="Proteomes" id="UP001501624">
    <property type="component" value="Unassembled WGS sequence"/>
</dbReference>
<keyword evidence="3" id="KW-1185">Reference proteome</keyword>
<accession>A0ABP7HIJ6</accession>
<sequence length="113" mass="12292">MELALMADRAAIEEAFKQHRQGMSLTDALNAGIMAVAQMGIVVGSNRTGVVRGGVLKGPGPRGGESSAAAYGRMMHQKWNPGPGWEKEYRLPSGRRIDAINWQTRRDSRAKAE</sequence>
<gene>
    <name evidence="2" type="ORF">GCM10022380_04960</name>
</gene>
<protein>
    <recommendedName>
        <fullName evidence="1">Tox-REase-9 domain-containing protein</fullName>
    </recommendedName>
</protein>
<organism evidence="2 3">
    <name type="scientific">Amycolatopsis tucumanensis</name>
    <dbReference type="NCBI Taxonomy" id="401106"/>
    <lineage>
        <taxon>Bacteria</taxon>
        <taxon>Bacillati</taxon>
        <taxon>Actinomycetota</taxon>
        <taxon>Actinomycetes</taxon>
        <taxon>Pseudonocardiales</taxon>
        <taxon>Pseudonocardiaceae</taxon>
        <taxon>Amycolatopsis</taxon>
    </lineage>
</organism>